<dbReference type="PANTHER" id="PTHR14024">
    <property type="entry name" value="PERILIPIN"/>
    <property type="match status" value="1"/>
</dbReference>
<dbReference type="Pfam" id="PF03036">
    <property type="entry name" value="Perilipin"/>
    <property type="match status" value="1"/>
</dbReference>
<dbReference type="Gene3D" id="1.20.120.340">
    <property type="entry name" value="Flagellar protein FliS"/>
    <property type="match status" value="1"/>
</dbReference>
<keyword evidence="4" id="KW-1185">Reference proteome</keyword>
<gene>
    <name evidence="5" type="primary">LOC106517164</name>
</gene>
<evidence type="ECO:0000256" key="1">
    <source>
        <dbReference type="ARBA" id="ARBA00004502"/>
    </source>
</evidence>
<dbReference type="PANTHER" id="PTHR14024:SF49">
    <property type="entry name" value="LIPID STORAGE DROPLETS SURFACE-BINDING PROTEIN 1"/>
    <property type="match status" value="1"/>
</dbReference>
<dbReference type="GO" id="GO:0019915">
    <property type="term" value="P:lipid storage"/>
    <property type="evidence" value="ECO:0007669"/>
    <property type="project" value="TreeGrafter"/>
</dbReference>
<keyword evidence="3" id="KW-0551">Lipid droplet</keyword>
<reference evidence="5" key="1">
    <citation type="submission" date="2025-08" db="UniProtKB">
        <authorList>
            <consortium name="RefSeq"/>
        </authorList>
    </citation>
    <scope>IDENTIFICATION</scope>
    <source>
        <strain evidence="5">Quisiro</strain>
        <tissue evidence="5">Liver</tissue>
    </source>
</reference>
<dbReference type="OrthoDB" id="376826at2759"/>
<protein>
    <submittedName>
        <fullName evidence="5">Perilipin-2</fullName>
    </submittedName>
</protein>
<dbReference type="GO" id="GO:0010890">
    <property type="term" value="P:positive regulation of triglyceride storage"/>
    <property type="evidence" value="ECO:0007669"/>
    <property type="project" value="TreeGrafter"/>
</dbReference>
<dbReference type="Proteomes" id="UP000192220">
    <property type="component" value="Unplaced"/>
</dbReference>
<dbReference type="InParanoid" id="A0A2I4B6H6"/>
<organism evidence="4 5">
    <name type="scientific">Austrofundulus limnaeus</name>
    <name type="common">Annual killifish</name>
    <dbReference type="NCBI Taxonomy" id="52670"/>
    <lineage>
        <taxon>Eukaryota</taxon>
        <taxon>Metazoa</taxon>
        <taxon>Chordata</taxon>
        <taxon>Craniata</taxon>
        <taxon>Vertebrata</taxon>
        <taxon>Euteleostomi</taxon>
        <taxon>Actinopterygii</taxon>
        <taxon>Neopterygii</taxon>
        <taxon>Teleostei</taxon>
        <taxon>Neoteleostei</taxon>
        <taxon>Acanthomorphata</taxon>
        <taxon>Ovalentaria</taxon>
        <taxon>Atherinomorphae</taxon>
        <taxon>Cyprinodontiformes</taxon>
        <taxon>Rivulidae</taxon>
        <taxon>Austrofundulus</taxon>
    </lineage>
</organism>
<dbReference type="STRING" id="52670.A0A2I4B6H6"/>
<dbReference type="KEGG" id="alim:106517164"/>
<dbReference type="RefSeq" id="XP_013863337.1">
    <property type="nucleotide sequence ID" value="XM_014007883.1"/>
</dbReference>
<dbReference type="PROSITE" id="PS51257">
    <property type="entry name" value="PROKAR_LIPOPROTEIN"/>
    <property type="match status" value="1"/>
</dbReference>
<dbReference type="GO" id="GO:0005811">
    <property type="term" value="C:lipid droplet"/>
    <property type="evidence" value="ECO:0007669"/>
    <property type="project" value="UniProtKB-SubCell"/>
</dbReference>
<evidence type="ECO:0000313" key="4">
    <source>
        <dbReference type="Proteomes" id="UP000192220"/>
    </source>
</evidence>
<dbReference type="SUPFAM" id="SSF109775">
    <property type="entry name" value="Mannose-6-phosphate receptor binding protein 1 (Tip47), C-terminal domain"/>
    <property type="match status" value="1"/>
</dbReference>
<dbReference type="GeneID" id="106517164"/>
<name>A0A2I4B6H6_AUSLI</name>
<evidence type="ECO:0000256" key="2">
    <source>
        <dbReference type="ARBA" id="ARBA00006311"/>
    </source>
</evidence>
<accession>A0A2I4B6H6</accession>
<dbReference type="InterPro" id="IPR004279">
    <property type="entry name" value="Perilipin"/>
</dbReference>
<proteinExistence type="inferred from homology"/>
<evidence type="ECO:0000313" key="5">
    <source>
        <dbReference type="RefSeq" id="XP_013863337.1"/>
    </source>
</evidence>
<comment type="subcellular location">
    <subcellularLocation>
        <location evidence="1">Lipid droplet</location>
    </subcellularLocation>
</comment>
<comment type="similarity">
    <text evidence="2">Belongs to the perilipin family.</text>
</comment>
<dbReference type="AlphaFoldDB" id="A0A2I4B6H6"/>
<sequence length="341" mass="37656">MPQNNNKKVPSAIDRVASLPVVLSACSTLSVLYKDTKDRNPSLKSLCEGLERRMASLTTAVYSRVSPVIVKLEPKISAANYVACKGLDWLETSFPVLQSPTDEVVAAAKNKMGDLQGVVSDAASGAAECVQHTVSWVVSRIPQVEDDDGTNQSLVQRAIRVTTLGLDSALTLSETLIDDVFPPTEEDREKAHLEGSKAAAPSRNYPVRLIRLTTKLCQRSYHAVCLKIQFVQVRETLSRSTGVVQDLQKNCQTLVWSLRGLPQYLQHQTVAVLLFFTQMYSLGHQTSKPERFQGRTGLRVVGASPSREPGRLQSALRTRPTKTHAFENGYNVKECVQSYNR</sequence>
<dbReference type="GO" id="GO:0005829">
    <property type="term" value="C:cytosol"/>
    <property type="evidence" value="ECO:0007669"/>
    <property type="project" value="TreeGrafter"/>
</dbReference>
<evidence type="ECO:0000256" key="3">
    <source>
        <dbReference type="ARBA" id="ARBA00022677"/>
    </source>
</evidence>